<evidence type="ECO:0000259" key="1">
    <source>
        <dbReference type="Pfam" id="PF13471"/>
    </source>
</evidence>
<dbReference type="OrthoDB" id="9812122at2"/>
<sequence length="148" mass="16688">MIAKLHLYRSMDPAVRKMLPEAMIQLAYGRIFKALPFKKVSKQLGESMAETSEEIRPEDRQTVAAVSQAVQLMSRYTPWESMCLVQAVAAMNMLSRRKISSTLYLGTGKDEKDQFAAHAWLRSGPFIITGAKGRKRYTVVGKFAKELT</sequence>
<reference evidence="2 3" key="1">
    <citation type="submission" date="2014-08" db="EMBL/GenBank/DDBJ databases">
        <title>Complete genome of a marine bacteria Jeotgalibacillus malaysiensis.</title>
        <authorList>
            <person name="Yaakop A.S."/>
            <person name="Chan K.-G."/>
            <person name="Goh K.M."/>
        </authorList>
    </citation>
    <scope>NUCLEOTIDE SEQUENCE [LARGE SCALE GENOMIC DNA]</scope>
    <source>
        <strain evidence="2 3">D5</strain>
    </source>
</reference>
<dbReference type="EMBL" id="CP009416">
    <property type="protein sequence ID" value="AJD92690.1"/>
    <property type="molecule type" value="Genomic_DNA"/>
</dbReference>
<dbReference type="KEGG" id="jeo:JMA_33730"/>
<name>A0A0B5AR32_9BACL</name>
<dbReference type="InterPro" id="IPR053521">
    <property type="entry name" value="McjB-like"/>
</dbReference>
<keyword evidence="3" id="KW-1185">Reference proteome</keyword>
<dbReference type="AlphaFoldDB" id="A0A0B5AR32"/>
<dbReference type="Pfam" id="PF13471">
    <property type="entry name" value="Transglut_core3"/>
    <property type="match status" value="1"/>
</dbReference>
<dbReference type="NCBIfam" id="NF033537">
    <property type="entry name" value="lasso_biosyn_B2"/>
    <property type="match status" value="1"/>
</dbReference>
<dbReference type="STRING" id="1508404.JMA_33730"/>
<evidence type="ECO:0000313" key="2">
    <source>
        <dbReference type="EMBL" id="AJD92690.1"/>
    </source>
</evidence>
<dbReference type="BioCyc" id="JESP1508404:G14D9-12654-MONOMER"/>
<dbReference type="HOGENOM" id="CLU_129168_2_1_9"/>
<feature type="domain" description="Microcin J25-processing protein McjB C-terminal" evidence="1">
    <location>
        <begin position="47"/>
        <end position="140"/>
    </location>
</feature>
<gene>
    <name evidence="2" type="ORF">JMA_33730</name>
</gene>
<proteinExistence type="predicted"/>
<protein>
    <recommendedName>
        <fullName evidence="1">Microcin J25-processing protein McjB C-terminal domain-containing protein</fullName>
    </recommendedName>
</protein>
<organism evidence="2 3">
    <name type="scientific">Jeotgalibacillus malaysiensis</name>
    <dbReference type="NCBI Taxonomy" id="1508404"/>
    <lineage>
        <taxon>Bacteria</taxon>
        <taxon>Bacillati</taxon>
        <taxon>Bacillota</taxon>
        <taxon>Bacilli</taxon>
        <taxon>Bacillales</taxon>
        <taxon>Caryophanaceae</taxon>
        <taxon>Jeotgalibacillus</taxon>
    </lineage>
</organism>
<accession>A0A0B5AR32</accession>
<dbReference type="InterPro" id="IPR032708">
    <property type="entry name" value="McjB_C"/>
</dbReference>
<dbReference type="Proteomes" id="UP000031449">
    <property type="component" value="Chromosome"/>
</dbReference>
<evidence type="ECO:0000313" key="3">
    <source>
        <dbReference type="Proteomes" id="UP000031449"/>
    </source>
</evidence>